<reference evidence="1 2" key="1">
    <citation type="submission" date="2016-01" db="EMBL/GenBank/DDBJ databases">
        <authorList>
            <consortium name="TB Trials Study Group"/>
            <person name="Sutton G."/>
            <person name="Brinkac L."/>
            <person name="Sanka R."/>
            <person name="Adams M."/>
            <person name="Lau E.L."/>
            <person name="Macaden R."/>
            <person name="Grewal H.M.S."/>
        </authorList>
    </citation>
    <scope>NUCLEOTIDE SEQUENCE [LARGE SCALE GENOMIC DNA]</scope>
    <source>
        <strain evidence="1 2">IS-1744</strain>
    </source>
</reference>
<dbReference type="AlphaFoldDB" id="A0A117JKM2"/>
<accession>A0A117JKM2</accession>
<protein>
    <submittedName>
        <fullName evidence="1">Uncharacterized protein</fullName>
    </submittedName>
</protein>
<sequence length="95" mass="10390">MTVDESVADDVGGTIGIALEAVRLGGNCEVELISAAADIANTFLDAMPSFDVRRFLYELCQLRAHEVEAAMKYIDWVRDDGPKDPVWDWSDALAG</sequence>
<keyword evidence="2" id="KW-1185">Reference proteome</keyword>
<evidence type="ECO:0000313" key="1">
    <source>
        <dbReference type="EMBL" id="KUI18004.1"/>
    </source>
</evidence>
<evidence type="ECO:0000313" key="2">
    <source>
        <dbReference type="Proteomes" id="UP000053707"/>
    </source>
</evidence>
<gene>
    <name evidence="1" type="ORF">AU192_03990</name>
</gene>
<dbReference type="EMBL" id="LQIR01000012">
    <property type="protein sequence ID" value="KUI18004.1"/>
    <property type="molecule type" value="Genomic_DNA"/>
</dbReference>
<dbReference type="Proteomes" id="UP000053707">
    <property type="component" value="Unassembled WGS sequence"/>
</dbReference>
<organism evidence="1 2">
    <name type="scientific">Mycobacterium lehmannii</name>
    <dbReference type="NCBI Taxonomy" id="2048550"/>
    <lineage>
        <taxon>Bacteria</taxon>
        <taxon>Bacillati</taxon>
        <taxon>Actinomycetota</taxon>
        <taxon>Actinomycetes</taxon>
        <taxon>Mycobacteriales</taxon>
        <taxon>Mycobacteriaceae</taxon>
        <taxon>Mycobacterium</taxon>
    </lineage>
</organism>
<name>A0A117JKM2_9MYCO</name>
<comment type="caution">
    <text evidence="1">The sequence shown here is derived from an EMBL/GenBank/DDBJ whole genome shotgun (WGS) entry which is preliminary data.</text>
</comment>
<proteinExistence type="predicted"/>